<evidence type="ECO:0000313" key="2">
    <source>
        <dbReference type="EMBL" id="KAL3098662.1"/>
    </source>
</evidence>
<organism evidence="2 3">
    <name type="scientific">Heterodera schachtii</name>
    <name type="common">Sugarbeet cyst nematode worm</name>
    <name type="synonym">Tylenchus schachtii</name>
    <dbReference type="NCBI Taxonomy" id="97005"/>
    <lineage>
        <taxon>Eukaryota</taxon>
        <taxon>Metazoa</taxon>
        <taxon>Ecdysozoa</taxon>
        <taxon>Nematoda</taxon>
        <taxon>Chromadorea</taxon>
        <taxon>Rhabditida</taxon>
        <taxon>Tylenchina</taxon>
        <taxon>Tylenchomorpha</taxon>
        <taxon>Tylenchoidea</taxon>
        <taxon>Heteroderidae</taxon>
        <taxon>Heteroderinae</taxon>
        <taxon>Heterodera</taxon>
    </lineage>
</organism>
<evidence type="ECO:0000313" key="3">
    <source>
        <dbReference type="Proteomes" id="UP001620645"/>
    </source>
</evidence>
<name>A0ABD2K6Z2_HETSC</name>
<accession>A0ABD2K6Z2</accession>
<proteinExistence type="predicted"/>
<keyword evidence="1" id="KW-0732">Signal</keyword>
<gene>
    <name evidence="2" type="ORF">niasHS_000449</name>
</gene>
<evidence type="ECO:0000256" key="1">
    <source>
        <dbReference type="SAM" id="SignalP"/>
    </source>
</evidence>
<dbReference type="Proteomes" id="UP001620645">
    <property type="component" value="Unassembled WGS sequence"/>
</dbReference>
<dbReference type="AlphaFoldDB" id="A0ABD2K6Z2"/>
<comment type="caution">
    <text evidence="2">The sequence shown here is derived from an EMBL/GenBank/DDBJ whole genome shotgun (WGS) entry which is preliminary data.</text>
</comment>
<sequence length="536" mass="59868">MNQLAVITALLFISSLLFVCNCGDPPLTVAFIFDGTVLPQGNYHVFVRTIPAAEVLTILKSYDDKISATELEMKMRNAAWMKHRVIPGLKEERFQAENAFGVLGDAIVRDGTKFELKLDCKKAHDAYFKREFDPIYVQIYAVDGPFETSLIERILINPSNEKEYVFIFGTPREGQQQKQPLSNQQQIGEMPQKFLLGNLPISAAAAAAAGDEGDVRGEIVEKYAVKIHKSPSAAGACQNGQIANIGEQIVEIDTDGNFAIEFPNDLKSAEEIFLTFQKAENDSETLAHSKVFPLDDPAVSLSFGSVIKVRIDFQNGKLAKNQTDEFKFKAENTWKIDGLIENLPRNEGYIVTKVEVKLFSTYPFSSSPNASSSSLPQNALQTIEAKKSAFCEGAFLFDFNEIQTSELSSFEIKKTKLHGLRTKSERKTGTIYLVVEATESPLYKMIYPSLTQMGQYNGEDLTLYRYKFATRQANGIDNDTQIALEPEKAKMINLYRAYLVRNKTDEHEIALQVEAFAMSLQMIHVNELTGSDQSDG</sequence>
<keyword evidence="3" id="KW-1185">Reference proteome</keyword>
<reference evidence="2 3" key="1">
    <citation type="submission" date="2024-10" db="EMBL/GenBank/DDBJ databases">
        <authorList>
            <person name="Kim D."/>
        </authorList>
    </citation>
    <scope>NUCLEOTIDE SEQUENCE [LARGE SCALE GENOMIC DNA]</scope>
    <source>
        <strain evidence="2">Taebaek</strain>
    </source>
</reference>
<protein>
    <submittedName>
        <fullName evidence="2">Uncharacterized protein</fullName>
    </submittedName>
</protein>
<feature type="signal peptide" evidence="1">
    <location>
        <begin position="1"/>
        <end position="22"/>
    </location>
</feature>
<feature type="chain" id="PRO_5044743725" evidence="1">
    <location>
        <begin position="23"/>
        <end position="536"/>
    </location>
</feature>
<dbReference type="EMBL" id="JBICCN010000044">
    <property type="protein sequence ID" value="KAL3098662.1"/>
    <property type="molecule type" value="Genomic_DNA"/>
</dbReference>